<name>A0A699ZX92_HAELA</name>
<evidence type="ECO:0000313" key="2">
    <source>
        <dbReference type="Proteomes" id="UP000485058"/>
    </source>
</evidence>
<sequence length="92" mass="10065">MARHPGRCWYVWASIPHHTLRLHALSSMPGQPVTLGSEPQSHSHTGYRAGRQAVLQGRLQPALWHATKATSRLSGRAWSGSSAMPITTLRGC</sequence>
<dbReference type="AlphaFoldDB" id="A0A699ZX92"/>
<dbReference type="EMBL" id="BLLF01001661">
    <property type="protein sequence ID" value="GFH20582.1"/>
    <property type="molecule type" value="Genomic_DNA"/>
</dbReference>
<proteinExistence type="predicted"/>
<evidence type="ECO:0000313" key="1">
    <source>
        <dbReference type="EMBL" id="GFH20582.1"/>
    </source>
</evidence>
<keyword evidence="2" id="KW-1185">Reference proteome</keyword>
<comment type="caution">
    <text evidence="1">The sequence shown here is derived from an EMBL/GenBank/DDBJ whole genome shotgun (WGS) entry which is preliminary data.</text>
</comment>
<reference evidence="1 2" key="1">
    <citation type="submission" date="2020-02" db="EMBL/GenBank/DDBJ databases">
        <title>Draft genome sequence of Haematococcus lacustris strain NIES-144.</title>
        <authorList>
            <person name="Morimoto D."/>
            <person name="Nakagawa S."/>
            <person name="Yoshida T."/>
            <person name="Sawayama S."/>
        </authorList>
    </citation>
    <scope>NUCLEOTIDE SEQUENCE [LARGE SCALE GENOMIC DNA]</scope>
    <source>
        <strain evidence="1 2">NIES-144</strain>
    </source>
</reference>
<dbReference type="Proteomes" id="UP000485058">
    <property type="component" value="Unassembled WGS sequence"/>
</dbReference>
<organism evidence="1 2">
    <name type="scientific">Haematococcus lacustris</name>
    <name type="common">Green alga</name>
    <name type="synonym">Haematococcus pluvialis</name>
    <dbReference type="NCBI Taxonomy" id="44745"/>
    <lineage>
        <taxon>Eukaryota</taxon>
        <taxon>Viridiplantae</taxon>
        <taxon>Chlorophyta</taxon>
        <taxon>core chlorophytes</taxon>
        <taxon>Chlorophyceae</taxon>
        <taxon>CS clade</taxon>
        <taxon>Chlamydomonadales</taxon>
        <taxon>Haematococcaceae</taxon>
        <taxon>Haematococcus</taxon>
    </lineage>
</organism>
<protein>
    <submittedName>
        <fullName evidence="1">Uncharacterized protein</fullName>
    </submittedName>
</protein>
<accession>A0A699ZX92</accession>
<gene>
    <name evidence="1" type="ORF">HaLaN_17727</name>
</gene>
<feature type="non-terminal residue" evidence="1">
    <location>
        <position position="1"/>
    </location>
</feature>